<evidence type="ECO:0000313" key="1">
    <source>
        <dbReference type="EMBL" id="MBM5456400.1"/>
    </source>
</evidence>
<dbReference type="EMBL" id="JACOPV010000002">
    <property type="protein sequence ID" value="MBM5456400.1"/>
    <property type="molecule type" value="Genomic_DNA"/>
</dbReference>
<dbReference type="InterPro" id="IPR043733">
    <property type="entry name" value="DUF5677"/>
</dbReference>
<dbReference type="Pfam" id="PF18928">
    <property type="entry name" value="DUF5677"/>
    <property type="match status" value="1"/>
</dbReference>
<protein>
    <submittedName>
        <fullName evidence="1">Uncharacterized protein</fullName>
    </submittedName>
</protein>
<reference evidence="1 2" key="1">
    <citation type="submission" date="2020-08" db="EMBL/GenBank/DDBJ databases">
        <title>Description of novel Pseudomonas species.</title>
        <authorList>
            <person name="Duman M."/>
            <person name="Mulet M."/>
            <person name="Altun S."/>
            <person name="Saticioglu I.B."/>
            <person name="Lalucat J."/>
            <person name="Garcia-Valdes E."/>
        </authorList>
    </citation>
    <scope>NUCLEOTIDE SEQUENCE [LARGE SCALE GENOMIC DNA]</scope>
    <source>
        <strain evidence="1 2">P66</strain>
    </source>
</reference>
<proteinExistence type="predicted"/>
<keyword evidence="2" id="KW-1185">Reference proteome</keyword>
<dbReference type="RefSeq" id="WP_203583928.1">
    <property type="nucleotide sequence ID" value="NZ_JACOPV010000002.1"/>
</dbReference>
<evidence type="ECO:0000313" key="2">
    <source>
        <dbReference type="Proteomes" id="UP000745663"/>
    </source>
</evidence>
<dbReference type="Proteomes" id="UP000745663">
    <property type="component" value="Unassembled WGS sequence"/>
</dbReference>
<name>A0ABS2BSF0_9PSED</name>
<accession>A0ABS2BSF0</accession>
<sequence length="288" mass="32577">MSHIEDFRKKFHIAPHADLQNSLIAVDAIYNTNNIVTEYLSEVKLSNAKESFRIHSLINLLGRIHEHSEGMLVAISTGSPASAEALARVVVEGAMNIMYLATIGNSSTLIQFFRSWLHEHGRKLSEWKETIRDESYAEKVLAMIDERSDFIQSLEKYVGHVETQALIEPVDKSTEWPKSLFKRFEAMGRKTDYYESYHRLSGASHLTGEDTILWLISLEIPIEQKVNMAKEAWAYSTMMTRIASTFFVDAAAACVIGFGRKNNDDLQQIKQSLARSVHEIAKEAGVPQ</sequence>
<organism evidence="1 2">
    <name type="scientific">Pseudomonas arcuscaelestis</name>
    <dbReference type="NCBI Taxonomy" id="2710591"/>
    <lineage>
        <taxon>Bacteria</taxon>
        <taxon>Pseudomonadati</taxon>
        <taxon>Pseudomonadota</taxon>
        <taxon>Gammaproteobacteria</taxon>
        <taxon>Pseudomonadales</taxon>
        <taxon>Pseudomonadaceae</taxon>
        <taxon>Pseudomonas</taxon>
    </lineage>
</organism>
<gene>
    <name evidence="1" type="ORF">H8F21_02320</name>
</gene>
<comment type="caution">
    <text evidence="1">The sequence shown here is derived from an EMBL/GenBank/DDBJ whole genome shotgun (WGS) entry which is preliminary data.</text>
</comment>